<dbReference type="Pfam" id="PF02902">
    <property type="entry name" value="Peptidase_C48"/>
    <property type="match status" value="1"/>
</dbReference>
<keyword evidence="1" id="KW-0645">Protease</keyword>
<dbReference type="EMBL" id="ARYC01007050">
    <property type="protein sequence ID" value="KEJ82681.1"/>
    <property type="molecule type" value="Genomic_DNA"/>
</dbReference>
<evidence type="ECO:0000256" key="1">
    <source>
        <dbReference type="ARBA" id="ARBA00022670"/>
    </source>
</evidence>
<feature type="region of interest" description="Disordered" evidence="3">
    <location>
        <begin position="243"/>
        <end position="290"/>
    </location>
</feature>
<name>A0A073HZP1_9SPIT</name>
<feature type="compositionally biased region" description="Polar residues" evidence="3">
    <location>
        <begin position="261"/>
        <end position="280"/>
    </location>
</feature>
<evidence type="ECO:0000256" key="2">
    <source>
        <dbReference type="ARBA" id="ARBA00022801"/>
    </source>
</evidence>
<evidence type="ECO:0000259" key="4">
    <source>
        <dbReference type="Pfam" id="PF02902"/>
    </source>
</evidence>
<sequence length="290" mass="33615">MLEKSIGKSNWKIENGKQWRETEDIAGKIIPTSCQSNIKHCKSWVVLKIERKSGTMEIYDTIRKMGSYALLQKHIAQLREHETGIVGNDFKVNKLACMIETNQARDPEDCGVLATLVINHLALELEGQPVFQIFSKDWLNMQRYYFVFNLEIGFTQMENFRSGKAISEDEAIREMERKSELIWQVADDEMGTSSFYYDPKNDRWDDLIQREILRGQLKQEFIECKGKFSEIIEEGSAGKNICSQIQSSQTQKGARIRKPSQESQSKSRMTKLMVNQSESTTMRREKEFKG</sequence>
<dbReference type="Proteomes" id="UP000053232">
    <property type="component" value="Unassembled WGS sequence"/>
</dbReference>
<dbReference type="AlphaFoldDB" id="A0A073HZP1"/>
<feature type="compositionally biased region" description="Basic and acidic residues" evidence="3">
    <location>
        <begin position="281"/>
        <end position="290"/>
    </location>
</feature>
<keyword evidence="2" id="KW-0378">Hydrolase</keyword>
<feature type="compositionally biased region" description="Polar residues" evidence="3">
    <location>
        <begin position="243"/>
        <end position="252"/>
    </location>
</feature>
<accession>A0A073HZP1</accession>
<reference evidence="6" key="1">
    <citation type="journal article" date="2014" name="Cell">
        <title>The Architecture of a Scrambled Genome Reveals Massive Levels of Genomic Rearrangement during Development.</title>
        <authorList>
            <person name="Chen X."/>
            <person name="Bracht J.R."/>
            <person name="Goldman A.D."/>
            <person name="Dolzhenko E."/>
            <person name="Clay D.M."/>
            <person name="Swart E.C."/>
            <person name="Perlman D.H."/>
            <person name="Doak T.G."/>
            <person name="Stuart A."/>
            <person name="Amemiya C.T."/>
            <person name="Sebra R.P."/>
            <person name="Landweber L.F."/>
        </authorList>
    </citation>
    <scope>NUCLEOTIDE SEQUENCE [LARGE SCALE GENOMIC DNA]</scope>
    <source>
        <strain evidence="6">JRB310</strain>
    </source>
</reference>
<proteinExistence type="predicted"/>
<organism evidence="5 6">
    <name type="scientific">Oxytricha trifallax</name>
    <dbReference type="NCBI Taxonomy" id="1172189"/>
    <lineage>
        <taxon>Eukaryota</taxon>
        <taxon>Sar</taxon>
        <taxon>Alveolata</taxon>
        <taxon>Ciliophora</taxon>
        <taxon>Intramacronucleata</taxon>
        <taxon>Spirotrichea</taxon>
        <taxon>Stichotrichia</taxon>
        <taxon>Sporadotrichida</taxon>
        <taxon>Oxytrichidae</taxon>
        <taxon>Oxytrichinae</taxon>
        <taxon>Oxytricha</taxon>
    </lineage>
</organism>
<dbReference type="InterPro" id="IPR003653">
    <property type="entry name" value="Peptidase_C48_C"/>
</dbReference>
<evidence type="ECO:0000313" key="5">
    <source>
        <dbReference type="EMBL" id="KEJ82681.1"/>
    </source>
</evidence>
<protein>
    <recommendedName>
        <fullName evidence="4">Ubiquitin-like protease family profile domain-containing protein</fullName>
    </recommendedName>
</protein>
<dbReference type="GO" id="GO:0008234">
    <property type="term" value="F:cysteine-type peptidase activity"/>
    <property type="evidence" value="ECO:0007669"/>
    <property type="project" value="InterPro"/>
</dbReference>
<gene>
    <name evidence="5" type="ORF">OXYTRIMIC_438</name>
</gene>
<feature type="domain" description="Ubiquitin-like protease family profile" evidence="4">
    <location>
        <begin position="41"/>
        <end position="152"/>
    </location>
</feature>
<evidence type="ECO:0000313" key="6">
    <source>
        <dbReference type="Proteomes" id="UP000053232"/>
    </source>
</evidence>
<keyword evidence="6" id="KW-1185">Reference proteome</keyword>
<comment type="caution">
    <text evidence="5">The sequence shown here is derived from an EMBL/GenBank/DDBJ whole genome shotgun (WGS) entry which is preliminary data.</text>
</comment>
<dbReference type="GO" id="GO:0006508">
    <property type="term" value="P:proteolysis"/>
    <property type="evidence" value="ECO:0007669"/>
    <property type="project" value="UniProtKB-KW"/>
</dbReference>
<evidence type="ECO:0000256" key="3">
    <source>
        <dbReference type="SAM" id="MobiDB-lite"/>
    </source>
</evidence>